<evidence type="ECO:0000313" key="3">
    <source>
        <dbReference type="Proteomes" id="UP000800036"/>
    </source>
</evidence>
<accession>A0A6A5V9F9</accession>
<sequence>MSRNCKPREDDWTGLMLLQARQDGTGTYSPSLHSTPISGVWVRFTAYMTAGCVLASQSLRGADKWRASAGSPLISVRAPDQTELSPTGSLPTKNKALSGDDNARGDREELAHAAYSVKVVNLTCLSYSKADYKISSSGRESNKFGNGASDDETSDDGDRADRDDWSGVGERDDDWSLPHRGESVNSEQNRHAGEIPFGTLKTLNQDYTAERDILSSIDDHRVHLMADDGEEGEYLSQRADPSARNTSGDLAPMLDKSEVIDLTDLGDESSDDDEGERERKCPLSRSRSSSVLQDAPCSARPAATQSPTLSPLSGNI</sequence>
<protein>
    <submittedName>
        <fullName evidence="2">Uncharacterized protein</fullName>
    </submittedName>
</protein>
<feature type="region of interest" description="Disordered" evidence="1">
    <location>
        <begin position="136"/>
        <end position="197"/>
    </location>
</feature>
<feature type="compositionally biased region" description="Acidic residues" evidence="1">
    <location>
        <begin position="264"/>
        <end position="275"/>
    </location>
</feature>
<evidence type="ECO:0000256" key="1">
    <source>
        <dbReference type="SAM" id="MobiDB-lite"/>
    </source>
</evidence>
<reference evidence="2" key="1">
    <citation type="journal article" date="2020" name="Stud. Mycol.">
        <title>101 Dothideomycetes genomes: a test case for predicting lifestyles and emergence of pathogens.</title>
        <authorList>
            <person name="Haridas S."/>
            <person name="Albert R."/>
            <person name="Binder M."/>
            <person name="Bloem J."/>
            <person name="Labutti K."/>
            <person name="Salamov A."/>
            <person name="Andreopoulos B."/>
            <person name="Baker S."/>
            <person name="Barry K."/>
            <person name="Bills G."/>
            <person name="Bluhm B."/>
            <person name="Cannon C."/>
            <person name="Castanera R."/>
            <person name="Culley D."/>
            <person name="Daum C."/>
            <person name="Ezra D."/>
            <person name="Gonzalez J."/>
            <person name="Henrissat B."/>
            <person name="Kuo A."/>
            <person name="Liang C."/>
            <person name="Lipzen A."/>
            <person name="Lutzoni F."/>
            <person name="Magnuson J."/>
            <person name="Mondo S."/>
            <person name="Nolan M."/>
            <person name="Ohm R."/>
            <person name="Pangilinan J."/>
            <person name="Park H.-J."/>
            <person name="Ramirez L."/>
            <person name="Alfaro M."/>
            <person name="Sun H."/>
            <person name="Tritt A."/>
            <person name="Yoshinaga Y."/>
            <person name="Zwiers L.-H."/>
            <person name="Turgeon B."/>
            <person name="Goodwin S."/>
            <person name="Spatafora J."/>
            <person name="Crous P."/>
            <person name="Grigoriev I."/>
        </authorList>
    </citation>
    <scope>NUCLEOTIDE SEQUENCE</scope>
    <source>
        <strain evidence="2">CBS 107.79</strain>
    </source>
</reference>
<organism evidence="2 3">
    <name type="scientific">Bimuria novae-zelandiae CBS 107.79</name>
    <dbReference type="NCBI Taxonomy" id="1447943"/>
    <lineage>
        <taxon>Eukaryota</taxon>
        <taxon>Fungi</taxon>
        <taxon>Dikarya</taxon>
        <taxon>Ascomycota</taxon>
        <taxon>Pezizomycotina</taxon>
        <taxon>Dothideomycetes</taxon>
        <taxon>Pleosporomycetidae</taxon>
        <taxon>Pleosporales</taxon>
        <taxon>Massarineae</taxon>
        <taxon>Didymosphaeriaceae</taxon>
        <taxon>Bimuria</taxon>
    </lineage>
</organism>
<name>A0A6A5V9F9_9PLEO</name>
<keyword evidence="3" id="KW-1185">Reference proteome</keyword>
<dbReference type="EMBL" id="ML976679">
    <property type="protein sequence ID" value="KAF1973755.1"/>
    <property type="molecule type" value="Genomic_DNA"/>
</dbReference>
<feature type="compositionally biased region" description="Polar residues" evidence="1">
    <location>
        <begin position="82"/>
        <end position="92"/>
    </location>
</feature>
<proteinExistence type="predicted"/>
<dbReference type="AlphaFoldDB" id="A0A6A5V9F9"/>
<evidence type="ECO:0000313" key="2">
    <source>
        <dbReference type="EMBL" id="KAF1973755.1"/>
    </source>
</evidence>
<gene>
    <name evidence="2" type="ORF">BU23DRAFT_598859</name>
</gene>
<feature type="region of interest" description="Disordered" evidence="1">
    <location>
        <begin position="232"/>
        <end position="316"/>
    </location>
</feature>
<feature type="compositionally biased region" description="Basic and acidic residues" evidence="1">
    <location>
        <begin position="156"/>
        <end position="165"/>
    </location>
</feature>
<feature type="compositionally biased region" description="Basic and acidic residues" evidence="1">
    <location>
        <begin position="174"/>
        <end position="193"/>
    </location>
</feature>
<dbReference type="Proteomes" id="UP000800036">
    <property type="component" value="Unassembled WGS sequence"/>
</dbReference>
<feature type="region of interest" description="Disordered" evidence="1">
    <location>
        <begin position="76"/>
        <end position="104"/>
    </location>
</feature>
<feature type="compositionally biased region" description="Polar residues" evidence="1">
    <location>
        <begin position="303"/>
        <end position="316"/>
    </location>
</feature>